<protein>
    <recommendedName>
        <fullName evidence="6">Protein YIPF</fullName>
    </recommendedName>
</protein>
<keyword evidence="5 6" id="KW-0472">Membrane</keyword>
<gene>
    <name evidence="8" type="ORF">CYCCA115_LOCUS2644</name>
</gene>
<evidence type="ECO:0000256" key="1">
    <source>
        <dbReference type="ARBA" id="ARBA00004141"/>
    </source>
</evidence>
<reference evidence="8" key="1">
    <citation type="submission" date="2023-08" db="EMBL/GenBank/DDBJ databases">
        <authorList>
            <person name="Audoor S."/>
            <person name="Bilcke G."/>
        </authorList>
    </citation>
    <scope>NUCLEOTIDE SEQUENCE</scope>
</reference>
<dbReference type="InterPro" id="IPR045231">
    <property type="entry name" value="Yip1/4-like"/>
</dbReference>
<dbReference type="GO" id="GO:0006888">
    <property type="term" value="P:endoplasmic reticulum to Golgi vesicle-mediated transport"/>
    <property type="evidence" value="ECO:0007669"/>
    <property type="project" value="InterPro"/>
</dbReference>
<proteinExistence type="inferred from homology"/>
<feature type="transmembrane region" description="Helical" evidence="6">
    <location>
        <begin position="117"/>
        <end position="137"/>
    </location>
</feature>
<evidence type="ECO:0000256" key="3">
    <source>
        <dbReference type="ARBA" id="ARBA00022692"/>
    </source>
</evidence>
<keyword evidence="9" id="KW-1185">Reference proteome</keyword>
<dbReference type="EMBL" id="CAKOGP040000197">
    <property type="protein sequence ID" value="CAJ1932002.1"/>
    <property type="molecule type" value="Genomic_DNA"/>
</dbReference>
<dbReference type="PANTHER" id="PTHR21236:SF1">
    <property type="entry name" value="PROTEIN YIPF6"/>
    <property type="match status" value="1"/>
</dbReference>
<feature type="transmembrane region" description="Helical" evidence="6">
    <location>
        <begin position="149"/>
        <end position="170"/>
    </location>
</feature>
<evidence type="ECO:0000259" key="7">
    <source>
        <dbReference type="Pfam" id="PF04893"/>
    </source>
</evidence>
<evidence type="ECO:0000313" key="8">
    <source>
        <dbReference type="EMBL" id="CAJ1932002.1"/>
    </source>
</evidence>
<feature type="transmembrane region" description="Helical" evidence="6">
    <location>
        <begin position="176"/>
        <end position="195"/>
    </location>
</feature>
<dbReference type="InterPro" id="IPR006977">
    <property type="entry name" value="Yip1_dom"/>
</dbReference>
<organism evidence="8 9">
    <name type="scientific">Cylindrotheca closterium</name>
    <dbReference type="NCBI Taxonomy" id="2856"/>
    <lineage>
        <taxon>Eukaryota</taxon>
        <taxon>Sar</taxon>
        <taxon>Stramenopiles</taxon>
        <taxon>Ochrophyta</taxon>
        <taxon>Bacillariophyta</taxon>
        <taxon>Bacillariophyceae</taxon>
        <taxon>Bacillariophycidae</taxon>
        <taxon>Bacillariales</taxon>
        <taxon>Bacillariaceae</taxon>
        <taxon>Cylindrotheca</taxon>
    </lineage>
</organism>
<dbReference type="Proteomes" id="UP001295423">
    <property type="component" value="Unassembled WGS sequence"/>
</dbReference>
<comment type="caution">
    <text evidence="8">The sequence shown here is derived from an EMBL/GenBank/DDBJ whole genome shotgun (WGS) entry which is preliminary data.</text>
</comment>
<dbReference type="AlphaFoldDB" id="A0AAD2CJX5"/>
<evidence type="ECO:0000256" key="4">
    <source>
        <dbReference type="ARBA" id="ARBA00022989"/>
    </source>
</evidence>
<accession>A0AAD2CJX5</accession>
<dbReference type="GO" id="GO:0000139">
    <property type="term" value="C:Golgi membrane"/>
    <property type="evidence" value="ECO:0007669"/>
    <property type="project" value="UniProtKB-SubCell"/>
</dbReference>
<evidence type="ECO:0000256" key="6">
    <source>
        <dbReference type="RuleBase" id="RU361264"/>
    </source>
</evidence>
<feature type="transmembrane region" description="Helical" evidence="6">
    <location>
        <begin position="93"/>
        <end position="111"/>
    </location>
</feature>
<name>A0AAD2CJX5_9STRA</name>
<comment type="subcellular location">
    <subcellularLocation>
        <location evidence="6">Golgi apparatus membrane</location>
        <topology evidence="6">Multi-pass membrane protein</topology>
    </subcellularLocation>
    <subcellularLocation>
        <location evidence="1">Membrane</location>
        <topology evidence="1">Multi-pass membrane protein</topology>
    </subcellularLocation>
</comment>
<sequence>MNQTGGPQWANPEVTRPDAVVQEEEFFAPLSTLDEPVMETIMRDVHAVASKLKVVMLPMERNIPYGGYAGVSQSENVEITDRDKEIIQRLKDWDLWGPLVVCLGLAVLLSFKAPAGQASLVFAAVFCAVWIGSAVVTVNAQLLGGTISFFQSVCVLGYCVFPMTLAAVVVDLFKMIPLGAFSTLVELAVLVVAFLWSTRASSVFIGQYIAAPRRVLAVFPVLFFYTFLAWMILLF</sequence>
<evidence type="ECO:0000313" key="9">
    <source>
        <dbReference type="Proteomes" id="UP001295423"/>
    </source>
</evidence>
<dbReference type="PANTHER" id="PTHR21236">
    <property type="entry name" value="GOLGI MEMBRANE PROTEIN YIP1"/>
    <property type="match status" value="1"/>
</dbReference>
<comment type="similarity">
    <text evidence="2 6">Belongs to the YIP1 family.</text>
</comment>
<dbReference type="GO" id="GO:0005802">
    <property type="term" value="C:trans-Golgi network"/>
    <property type="evidence" value="ECO:0007669"/>
    <property type="project" value="TreeGrafter"/>
</dbReference>
<feature type="transmembrane region" description="Helical" evidence="6">
    <location>
        <begin position="215"/>
        <end position="233"/>
    </location>
</feature>
<evidence type="ECO:0000256" key="5">
    <source>
        <dbReference type="ARBA" id="ARBA00023136"/>
    </source>
</evidence>
<evidence type="ECO:0000256" key="2">
    <source>
        <dbReference type="ARBA" id="ARBA00010596"/>
    </source>
</evidence>
<keyword evidence="3 6" id="KW-0812">Transmembrane</keyword>
<dbReference type="Pfam" id="PF04893">
    <property type="entry name" value="Yip1"/>
    <property type="match status" value="1"/>
</dbReference>
<keyword evidence="4 6" id="KW-1133">Transmembrane helix</keyword>
<feature type="domain" description="Yip1" evidence="7">
    <location>
        <begin position="86"/>
        <end position="231"/>
    </location>
</feature>